<organism evidence="1 2">
    <name type="scientific">Actinokineospora terrae</name>
    <dbReference type="NCBI Taxonomy" id="155974"/>
    <lineage>
        <taxon>Bacteria</taxon>
        <taxon>Bacillati</taxon>
        <taxon>Actinomycetota</taxon>
        <taxon>Actinomycetes</taxon>
        <taxon>Pseudonocardiales</taxon>
        <taxon>Pseudonocardiaceae</taxon>
        <taxon>Actinokineospora</taxon>
    </lineage>
</organism>
<accession>A0A1H9XPF0</accession>
<dbReference type="Gene3D" id="3.40.50.720">
    <property type="entry name" value="NAD(P)-binding Rossmann-like Domain"/>
    <property type="match status" value="1"/>
</dbReference>
<gene>
    <name evidence="1" type="ORF">SAMN04487818_11863</name>
</gene>
<dbReference type="InterPro" id="IPR003462">
    <property type="entry name" value="ODC_Mu_crystall"/>
</dbReference>
<protein>
    <submittedName>
        <fullName evidence="1">Ornithine cyclodeaminase</fullName>
    </submittedName>
</protein>
<dbReference type="InterPro" id="IPR023401">
    <property type="entry name" value="ODC_N"/>
</dbReference>
<dbReference type="STRING" id="155974.SAMN04487818_11863"/>
<keyword evidence="2" id="KW-1185">Reference proteome</keyword>
<evidence type="ECO:0000313" key="1">
    <source>
        <dbReference type="EMBL" id="SES48025.1"/>
    </source>
</evidence>
<dbReference type="Pfam" id="PF02423">
    <property type="entry name" value="OCD_Mu_crystall"/>
    <property type="match status" value="1"/>
</dbReference>
<sequence length="307" mass="31281">MRVIGAAEMVGVEVRVVDALAEVFGDLAAGRVTSPPRTVVGHGADRQLLAGTAIWERRGVGSVKITTLTPDNPGRGLPLIHGVVVVTDLVTGQVTALLDGAELTAVRTGAVAALATRLCAPADAEDLAIIGAGVQGRALVRAVSAVRPIRSVRVFSRTRAKTEEFADWVRAEFGHRVEVHDTAEAAVADAAVICTATSTSGADPVVRAEWIAPGAHVNIIGGTDEEAIEVGPALLGTALVVVEERDAALEDAGEVRAAIGAGLIEPGDLVELGALVTGGHVPDGRTTVFRGVGMAIEDTAAAAALTC</sequence>
<dbReference type="SUPFAM" id="SSF51735">
    <property type="entry name" value="NAD(P)-binding Rossmann-fold domains"/>
    <property type="match status" value="1"/>
</dbReference>
<dbReference type="GO" id="GO:0005737">
    <property type="term" value="C:cytoplasm"/>
    <property type="evidence" value="ECO:0007669"/>
    <property type="project" value="TreeGrafter"/>
</dbReference>
<dbReference type="Gene3D" id="3.30.1780.10">
    <property type="entry name" value="ornithine cyclodeaminase, domain 1"/>
    <property type="match status" value="1"/>
</dbReference>
<dbReference type="RefSeq" id="WP_092786627.1">
    <property type="nucleotide sequence ID" value="NZ_FOGI01000018.1"/>
</dbReference>
<dbReference type="EMBL" id="FOGI01000018">
    <property type="protein sequence ID" value="SES48025.1"/>
    <property type="molecule type" value="Genomic_DNA"/>
</dbReference>
<evidence type="ECO:0000313" key="2">
    <source>
        <dbReference type="Proteomes" id="UP000199051"/>
    </source>
</evidence>
<dbReference type="AlphaFoldDB" id="A0A1H9XPF0"/>
<proteinExistence type="predicted"/>
<name>A0A1H9XPF0_9PSEU</name>
<dbReference type="PIRSF" id="PIRSF001439">
    <property type="entry name" value="CryM"/>
    <property type="match status" value="1"/>
</dbReference>
<reference evidence="2" key="1">
    <citation type="submission" date="2016-10" db="EMBL/GenBank/DDBJ databases">
        <authorList>
            <person name="Varghese N."/>
            <person name="Submissions S."/>
        </authorList>
    </citation>
    <scope>NUCLEOTIDE SEQUENCE [LARGE SCALE GENOMIC DNA]</scope>
    <source>
        <strain evidence="2">DSM 44260</strain>
    </source>
</reference>
<dbReference type="PANTHER" id="PTHR13812">
    <property type="entry name" value="KETIMINE REDUCTASE MU-CRYSTALLIN"/>
    <property type="match status" value="1"/>
</dbReference>
<dbReference type="PANTHER" id="PTHR13812:SF19">
    <property type="entry name" value="KETIMINE REDUCTASE MU-CRYSTALLIN"/>
    <property type="match status" value="1"/>
</dbReference>
<dbReference type="InterPro" id="IPR036291">
    <property type="entry name" value="NAD(P)-bd_dom_sf"/>
</dbReference>
<dbReference type="Proteomes" id="UP000199051">
    <property type="component" value="Unassembled WGS sequence"/>
</dbReference>